<dbReference type="SMART" id="SM00116">
    <property type="entry name" value="CBS"/>
    <property type="match status" value="2"/>
</dbReference>
<evidence type="ECO:0000256" key="2">
    <source>
        <dbReference type="ARBA" id="ARBA00022448"/>
    </source>
</evidence>
<dbReference type="PANTHER" id="PTHR22777">
    <property type="entry name" value="HEMOLYSIN-RELATED"/>
    <property type="match status" value="1"/>
</dbReference>
<keyword evidence="5 9" id="KW-0129">CBS domain</keyword>
<dbReference type="Proteomes" id="UP000241074">
    <property type="component" value="Chromosome"/>
</dbReference>
<proteinExistence type="inferred from homology"/>
<dbReference type="InterPro" id="IPR036318">
    <property type="entry name" value="FAD-bd_PCMH-like_sf"/>
</dbReference>
<sequence>MNDGPPSSTPARSWLDRLGHMLAGEARNREELLQELRAAKENGLLGADTLAMIEGAIAVADKQVADVMVPRAQMVTVPVEASLQEVLRIMLESGHSRFPVCGEDKDEIIGVLLAKDMLRCLAEQSAPCNIRGLVRAVRLIPENKPLNVLLKEFRQSRHHLAMVIDEYGGVSGLVTIEDVLEEIVGDIDDEHDDEANPDLNIRPIGEDRYSVNAVTLIEDFNQRFETNFPNDDFDTIGGMITHTLGRLPTVGEELNLGAFRFHVTKADQRRVVQLTAERCHKA</sequence>
<dbReference type="Pfam" id="PF21917">
    <property type="entry name" value="NMB0537_N"/>
    <property type="match status" value="1"/>
</dbReference>
<dbReference type="InterPro" id="IPR016169">
    <property type="entry name" value="FAD-bd_PCMH_sub2"/>
</dbReference>
<evidence type="ECO:0000256" key="9">
    <source>
        <dbReference type="PROSITE-ProRule" id="PRU00703"/>
    </source>
</evidence>
<dbReference type="InterPro" id="IPR000644">
    <property type="entry name" value="CBS_dom"/>
</dbReference>
<dbReference type="SUPFAM" id="SSF56176">
    <property type="entry name" value="FAD-binding/transporter-associated domain-like"/>
    <property type="match status" value="1"/>
</dbReference>
<reference evidence="11 12" key="2">
    <citation type="submission" date="2018-03" db="EMBL/GenBank/DDBJ databases">
        <authorList>
            <person name="Keele B.F."/>
        </authorList>
    </citation>
    <scope>NUCLEOTIDE SEQUENCE [LARGE SCALE GENOMIC DNA]</scope>
    <source>
        <strain evidence="11 12">D13</strain>
    </source>
</reference>
<dbReference type="GO" id="GO:0050660">
    <property type="term" value="F:flavin adenine dinucleotide binding"/>
    <property type="evidence" value="ECO:0007669"/>
    <property type="project" value="InterPro"/>
</dbReference>
<accession>A0A2P1PR68</accession>
<dbReference type="PANTHER" id="PTHR22777:SF27">
    <property type="entry name" value="MAGNESIUM AND COBALT EFFLUX PROTEIN CORC"/>
    <property type="match status" value="1"/>
</dbReference>
<protein>
    <recommendedName>
        <fullName evidence="8">Magnesium and cobalt efflux protein CorC</fullName>
    </recommendedName>
</protein>
<comment type="function">
    <text evidence="7">Plays a role in the transport of magnesium and cobalt ions.</text>
</comment>
<organism evidence="11 12">
    <name type="scientific">Ahniella affigens</name>
    <dbReference type="NCBI Taxonomy" id="2021234"/>
    <lineage>
        <taxon>Bacteria</taxon>
        <taxon>Pseudomonadati</taxon>
        <taxon>Pseudomonadota</taxon>
        <taxon>Gammaproteobacteria</taxon>
        <taxon>Lysobacterales</taxon>
        <taxon>Rhodanobacteraceae</taxon>
        <taxon>Ahniella</taxon>
    </lineage>
</organism>
<keyword evidence="2" id="KW-0813">Transport</keyword>
<feature type="domain" description="CBS" evidence="10">
    <location>
        <begin position="68"/>
        <end position="127"/>
    </location>
</feature>
<keyword evidence="3" id="KW-0677">Repeat</keyword>
<dbReference type="GO" id="GO:0005886">
    <property type="term" value="C:plasma membrane"/>
    <property type="evidence" value="ECO:0007669"/>
    <property type="project" value="TreeGrafter"/>
</dbReference>
<reference evidence="11 12" key="1">
    <citation type="submission" date="2018-03" db="EMBL/GenBank/DDBJ databases">
        <title>Ahniella affigens gen. nov., sp. nov., a gammaproteobacterium isolated from sandy soil near a stream.</title>
        <authorList>
            <person name="Ko Y."/>
            <person name="Kim J.-H."/>
        </authorList>
    </citation>
    <scope>NUCLEOTIDE SEQUENCE [LARGE SCALE GENOMIC DNA]</scope>
    <source>
        <strain evidence="11 12">D13</strain>
    </source>
</reference>
<dbReference type="Pfam" id="PF00571">
    <property type="entry name" value="CBS"/>
    <property type="match status" value="2"/>
</dbReference>
<keyword evidence="12" id="KW-1185">Reference proteome</keyword>
<dbReference type="FunFam" id="3.10.580.10:FF:000002">
    <property type="entry name" value="Magnesium/cobalt efflux protein CorC"/>
    <property type="match status" value="1"/>
</dbReference>
<dbReference type="InterPro" id="IPR054115">
    <property type="entry name" value="CorC_N"/>
</dbReference>
<dbReference type="AlphaFoldDB" id="A0A2P1PR68"/>
<evidence type="ECO:0000256" key="1">
    <source>
        <dbReference type="ARBA" id="ARBA00006337"/>
    </source>
</evidence>
<dbReference type="InterPro" id="IPR005170">
    <property type="entry name" value="Transptr-assoc_dom"/>
</dbReference>
<comment type="similarity">
    <text evidence="1">Belongs to the UPF0053 family.</text>
</comment>
<dbReference type="InterPro" id="IPR046342">
    <property type="entry name" value="CBS_dom_sf"/>
</dbReference>
<gene>
    <name evidence="11" type="ORF">C7S18_09145</name>
</gene>
<dbReference type="SUPFAM" id="SSF54631">
    <property type="entry name" value="CBS-domain pair"/>
    <property type="match status" value="1"/>
</dbReference>
<dbReference type="KEGG" id="xba:C7S18_09145"/>
<evidence type="ECO:0000256" key="6">
    <source>
        <dbReference type="ARBA" id="ARBA00023285"/>
    </source>
</evidence>
<dbReference type="InterPro" id="IPR044751">
    <property type="entry name" value="Ion_transp-like_CBS"/>
</dbReference>
<dbReference type="OrthoDB" id="9798188at2"/>
<name>A0A2P1PR68_9GAMM</name>
<evidence type="ECO:0000256" key="3">
    <source>
        <dbReference type="ARBA" id="ARBA00022737"/>
    </source>
</evidence>
<evidence type="ECO:0000313" key="12">
    <source>
        <dbReference type="Proteomes" id="UP000241074"/>
    </source>
</evidence>
<dbReference type="CDD" id="cd04590">
    <property type="entry name" value="CBS_pair_CorC_HlyC_assoc"/>
    <property type="match status" value="1"/>
</dbReference>
<dbReference type="Gene3D" id="3.30.465.10">
    <property type="match status" value="1"/>
</dbReference>
<dbReference type="SMART" id="SM01091">
    <property type="entry name" value="CorC_HlyC"/>
    <property type="match status" value="1"/>
</dbReference>
<evidence type="ECO:0000256" key="7">
    <source>
        <dbReference type="ARBA" id="ARBA00037273"/>
    </source>
</evidence>
<dbReference type="PROSITE" id="PS51371">
    <property type="entry name" value="CBS"/>
    <property type="match status" value="2"/>
</dbReference>
<evidence type="ECO:0000313" key="11">
    <source>
        <dbReference type="EMBL" id="AVP97347.1"/>
    </source>
</evidence>
<keyword evidence="6" id="KW-0170">Cobalt</keyword>
<keyword evidence="4" id="KW-0460">Magnesium</keyword>
<dbReference type="RefSeq" id="WP_106891271.1">
    <property type="nucleotide sequence ID" value="NZ_CP027860.1"/>
</dbReference>
<dbReference type="Pfam" id="PF03471">
    <property type="entry name" value="CorC_HlyC"/>
    <property type="match status" value="1"/>
</dbReference>
<evidence type="ECO:0000256" key="5">
    <source>
        <dbReference type="ARBA" id="ARBA00023122"/>
    </source>
</evidence>
<dbReference type="EMBL" id="CP027860">
    <property type="protein sequence ID" value="AVP97347.1"/>
    <property type="molecule type" value="Genomic_DNA"/>
</dbReference>
<evidence type="ECO:0000259" key="10">
    <source>
        <dbReference type="PROSITE" id="PS51371"/>
    </source>
</evidence>
<feature type="domain" description="CBS" evidence="10">
    <location>
        <begin position="133"/>
        <end position="194"/>
    </location>
</feature>
<evidence type="ECO:0000256" key="8">
    <source>
        <dbReference type="ARBA" id="ARBA00040729"/>
    </source>
</evidence>
<dbReference type="Gene3D" id="3.10.580.10">
    <property type="entry name" value="CBS-domain"/>
    <property type="match status" value="1"/>
</dbReference>
<evidence type="ECO:0000256" key="4">
    <source>
        <dbReference type="ARBA" id="ARBA00022842"/>
    </source>
</evidence>